<dbReference type="Proteomes" id="UP000183843">
    <property type="component" value="Unassembled WGS sequence"/>
</dbReference>
<evidence type="ECO:0008006" key="3">
    <source>
        <dbReference type="Google" id="ProtNLM"/>
    </source>
</evidence>
<sequence>MHFFRKELLNINFWGNITAGEDILVIGGSEFSVNYTDTGESKTDEDLIWEYCLQHGAQRCERVVLDYEVMYHDQQGEYRGDLLHLDKVYTPESFSRIIVLSGLEKTGNPLVLFHILRILLKKDGYMDLLFRTPKYRYAQYPISICEDKWRFTAGDIQKIFCQDEIEIIGQYKDEIMTVVRIKKMDCDYSFIQDKLYSYKLQNYVKPEELPLLGYFAEYTELDNIGTKEDTDKNQYQHNYLDKYEFFLRKWKNRRFDLLELGIFTGGSARMWEKYFENAIIHCVDIQPACSGYATQRIKPYIMDLGIEANLQALKAIQPAVIVDDASHFWDHQIMALFNLYDSLPHGGVYILEDLETSVNQDLYPDYSNGFSIDAYTVCERITKVVVSRTPDDISDKFSEQITEIGMATEMVSTIKGSCIFIKR</sequence>
<dbReference type="Gene3D" id="3.40.50.150">
    <property type="entry name" value="Vaccinia Virus protein VP39"/>
    <property type="match status" value="1"/>
</dbReference>
<evidence type="ECO:0000313" key="2">
    <source>
        <dbReference type="Proteomes" id="UP000183843"/>
    </source>
</evidence>
<dbReference type="SUPFAM" id="SSF53335">
    <property type="entry name" value="S-adenosyl-L-methionine-dependent methyltransferases"/>
    <property type="match status" value="1"/>
</dbReference>
<proteinExistence type="predicted"/>
<dbReference type="InterPro" id="IPR029063">
    <property type="entry name" value="SAM-dependent_MTases_sf"/>
</dbReference>
<name>A0A1I0YK02_SELRU</name>
<dbReference type="AlphaFoldDB" id="A0A1I0YK02"/>
<reference evidence="1 2" key="1">
    <citation type="submission" date="2016-10" db="EMBL/GenBank/DDBJ databases">
        <authorList>
            <person name="de Groot N.N."/>
        </authorList>
    </citation>
    <scope>NUCLEOTIDE SEQUENCE [LARGE SCALE GENOMIC DNA]</scope>
    <source>
        <strain evidence="1 2">L14</strain>
    </source>
</reference>
<protein>
    <recommendedName>
        <fullName evidence="3">Methyltransferase domain-containing protein</fullName>
    </recommendedName>
</protein>
<evidence type="ECO:0000313" key="1">
    <source>
        <dbReference type="EMBL" id="SFB13664.1"/>
    </source>
</evidence>
<accession>A0A1I0YK02</accession>
<organism evidence="1 2">
    <name type="scientific">Selenomonas ruminantium</name>
    <dbReference type="NCBI Taxonomy" id="971"/>
    <lineage>
        <taxon>Bacteria</taxon>
        <taxon>Bacillati</taxon>
        <taxon>Bacillota</taxon>
        <taxon>Negativicutes</taxon>
        <taxon>Selenomonadales</taxon>
        <taxon>Selenomonadaceae</taxon>
        <taxon>Selenomonas</taxon>
    </lineage>
</organism>
<dbReference type="EMBL" id="FOJX01000015">
    <property type="protein sequence ID" value="SFB13664.1"/>
    <property type="molecule type" value="Genomic_DNA"/>
</dbReference>
<gene>
    <name evidence="1" type="ORF">SAMN05216587_1157</name>
</gene>